<keyword evidence="1" id="KW-1133">Transmembrane helix</keyword>
<reference evidence="2 3" key="1">
    <citation type="journal article" date="2019" name="Sci. Rep.">
        <title>A high-quality genome of Eragrostis curvula grass provides insights into Poaceae evolution and supports new strategies to enhance forage quality.</title>
        <authorList>
            <person name="Carballo J."/>
            <person name="Santos B.A.C.M."/>
            <person name="Zappacosta D."/>
            <person name="Garbus I."/>
            <person name="Selva J.P."/>
            <person name="Gallo C.A."/>
            <person name="Diaz A."/>
            <person name="Albertini E."/>
            <person name="Caccamo M."/>
            <person name="Echenique V."/>
        </authorList>
    </citation>
    <scope>NUCLEOTIDE SEQUENCE [LARGE SCALE GENOMIC DNA]</scope>
    <source>
        <strain evidence="3">cv. Victoria</strain>
        <tissue evidence="2">Leaf</tissue>
    </source>
</reference>
<dbReference type="Gramene" id="TVU05888">
    <property type="protein sequence ID" value="TVU05888"/>
    <property type="gene ID" value="EJB05_49072"/>
</dbReference>
<feature type="transmembrane region" description="Helical" evidence="1">
    <location>
        <begin position="34"/>
        <end position="54"/>
    </location>
</feature>
<organism evidence="2 3">
    <name type="scientific">Eragrostis curvula</name>
    <name type="common">weeping love grass</name>
    <dbReference type="NCBI Taxonomy" id="38414"/>
    <lineage>
        <taxon>Eukaryota</taxon>
        <taxon>Viridiplantae</taxon>
        <taxon>Streptophyta</taxon>
        <taxon>Embryophyta</taxon>
        <taxon>Tracheophyta</taxon>
        <taxon>Spermatophyta</taxon>
        <taxon>Magnoliopsida</taxon>
        <taxon>Liliopsida</taxon>
        <taxon>Poales</taxon>
        <taxon>Poaceae</taxon>
        <taxon>PACMAD clade</taxon>
        <taxon>Chloridoideae</taxon>
        <taxon>Eragrostideae</taxon>
        <taxon>Eragrostidinae</taxon>
        <taxon>Eragrostis</taxon>
    </lineage>
</organism>
<keyword evidence="1" id="KW-0812">Transmembrane</keyword>
<accession>A0A5J9T4J1</accession>
<feature type="transmembrane region" description="Helical" evidence="1">
    <location>
        <begin position="120"/>
        <end position="141"/>
    </location>
</feature>
<keyword evidence="1" id="KW-0472">Membrane</keyword>
<feature type="transmembrane region" description="Helical" evidence="1">
    <location>
        <begin position="66"/>
        <end position="85"/>
    </location>
</feature>
<evidence type="ECO:0000313" key="2">
    <source>
        <dbReference type="EMBL" id="TVU05888.1"/>
    </source>
</evidence>
<sequence>MAAVAAEDAVVVVVVSAPPPPEPTPCRLATALDFLLFASLWVASASAAALTVAGRASGTDSPVYQTLELTLVGAFLLLVLAVVAWCLHDLRLLKALVADTVVKNKKVPGASIRDKHTVVLLRNALVLFMLLQIVGLPMRVVPVEECHRIGAALFDLGTLGSSAICCFITVPFAALQIWKNKDWRSSIVISENIVFLNVGVLPGLAEPQRKTFKRRKRCTYRQGDTSTDYLLMTVADPGRQSLAEEKLL</sequence>
<name>A0A5J9T4J1_9POAL</name>
<dbReference type="Proteomes" id="UP000324897">
    <property type="component" value="Unassembled WGS sequence"/>
</dbReference>
<proteinExistence type="predicted"/>
<keyword evidence="3" id="KW-1185">Reference proteome</keyword>
<dbReference type="AlphaFoldDB" id="A0A5J9T4J1"/>
<gene>
    <name evidence="2" type="ORF">EJB05_49072</name>
</gene>
<protein>
    <submittedName>
        <fullName evidence="2">Uncharacterized protein</fullName>
    </submittedName>
</protein>
<dbReference type="OrthoDB" id="600316at2759"/>
<comment type="caution">
    <text evidence="2">The sequence shown here is derived from an EMBL/GenBank/DDBJ whole genome shotgun (WGS) entry which is preliminary data.</text>
</comment>
<evidence type="ECO:0000256" key="1">
    <source>
        <dbReference type="SAM" id="Phobius"/>
    </source>
</evidence>
<dbReference type="EMBL" id="RWGY01000051">
    <property type="protein sequence ID" value="TVU05888.1"/>
    <property type="molecule type" value="Genomic_DNA"/>
</dbReference>
<feature type="transmembrane region" description="Helical" evidence="1">
    <location>
        <begin position="153"/>
        <end position="175"/>
    </location>
</feature>
<evidence type="ECO:0000313" key="3">
    <source>
        <dbReference type="Proteomes" id="UP000324897"/>
    </source>
</evidence>